<evidence type="ECO:0000256" key="1">
    <source>
        <dbReference type="ARBA" id="ARBA00005336"/>
    </source>
</evidence>
<evidence type="ECO:0000256" key="4">
    <source>
        <dbReference type="SAM" id="SignalP"/>
    </source>
</evidence>
<evidence type="ECO:0000256" key="2">
    <source>
        <dbReference type="ARBA" id="ARBA00022729"/>
    </source>
</evidence>
<accession>A0A1H8JHU0</accession>
<dbReference type="SUPFAM" id="SSF49373">
    <property type="entry name" value="Invasin/intimin cell-adhesion fragments"/>
    <property type="match status" value="1"/>
</dbReference>
<dbReference type="CDD" id="cd09621">
    <property type="entry name" value="CBM9_like_5"/>
    <property type="match status" value="1"/>
</dbReference>
<dbReference type="InterPro" id="IPR017853">
    <property type="entry name" value="GH"/>
</dbReference>
<dbReference type="Pfam" id="PF01915">
    <property type="entry name" value="Glyco_hydro_3_C"/>
    <property type="match status" value="1"/>
</dbReference>
<dbReference type="Gene3D" id="2.60.40.1190">
    <property type="match status" value="1"/>
</dbReference>
<dbReference type="InterPro" id="IPR010502">
    <property type="entry name" value="Carb-bd_dom_fam9"/>
</dbReference>
<dbReference type="Pfam" id="PF06452">
    <property type="entry name" value="CBM9_1"/>
    <property type="match status" value="1"/>
</dbReference>
<name>A0A1H8JHU0_9ACTN</name>
<gene>
    <name evidence="6" type="ORF">SAMN05216267_1010130</name>
</gene>
<dbReference type="Pfam" id="PF14310">
    <property type="entry name" value="Fn3-like"/>
    <property type="match status" value="1"/>
</dbReference>
<dbReference type="InterPro" id="IPR013783">
    <property type="entry name" value="Ig-like_fold"/>
</dbReference>
<dbReference type="GO" id="GO:0031222">
    <property type="term" value="P:arabinan catabolic process"/>
    <property type="evidence" value="ECO:0007669"/>
    <property type="project" value="TreeGrafter"/>
</dbReference>
<comment type="similarity">
    <text evidence="1">Belongs to the glycosyl hydrolase 3 family.</text>
</comment>
<dbReference type="PANTHER" id="PTHR42721:SF3">
    <property type="entry name" value="BETA-D-XYLOSIDASE 5-RELATED"/>
    <property type="match status" value="1"/>
</dbReference>
<evidence type="ECO:0000259" key="5">
    <source>
        <dbReference type="SMART" id="SM01217"/>
    </source>
</evidence>
<dbReference type="InterPro" id="IPR026891">
    <property type="entry name" value="Fn3-like"/>
</dbReference>
<feature type="chain" id="PRO_5010183842" evidence="4">
    <location>
        <begin position="36"/>
        <end position="1349"/>
    </location>
</feature>
<dbReference type="SMART" id="SM01217">
    <property type="entry name" value="Fn3_like"/>
    <property type="match status" value="1"/>
</dbReference>
<dbReference type="Gene3D" id="2.60.40.10">
    <property type="entry name" value="Immunoglobulins"/>
    <property type="match status" value="2"/>
</dbReference>
<dbReference type="GO" id="GO:0009044">
    <property type="term" value="F:xylan 1,4-beta-xylosidase activity"/>
    <property type="evidence" value="ECO:0007669"/>
    <property type="project" value="InterPro"/>
</dbReference>
<dbReference type="STRING" id="310780.SAMN05216267_1010130"/>
<dbReference type="Gene3D" id="2.60.40.1080">
    <property type="match status" value="1"/>
</dbReference>
<protein>
    <submittedName>
        <fullName evidence="6">Beta-glucosidase</fullName>
    </submittedName>
</protein>
<dbReference type="Proteomes" id="UP000181951">
    <property type="component" value="Unassembled WGS sequence"/>
</dbReference>
<reference evidence="6 7" key="1">
    <citation type="submission" date="2016-10" db="EMBL/GenBank/DDBJ databases">
        <authorList>
            <person name="de Groot N.N."/>
        </authorList>
    </citation>
    <scope>NUCLEOTIDE SEQUENCE [LARGE SCALE GENOMIC DNA]</scope>
    <source>
        <strain evidence="6 7">CGMCC 4.2026</strain>
    </source>
</reference>
<feature type="signal peptide" evidence="4">
    <location>
        <begin position="1"/>
        <end position="35"/>
    </location>
</feature>
<dbReference type="InterPro" id="IPR036962">
    <property type="entry name" value="Glyco_hydro_3_N_sf"/>
</dbReference>
<dbReference type="GO" id="GO:0045493">
    <property type="term" value="P:xylan catabolic process"/>
    <property type="evidence" value="ECO:0007669"/>
    <property type="project" value="InterPro"/>
</dbReference>
<dbReference type="InterPro" id="IPR044993">
    <property type="entry name" value="BXL"/>
</dbReference>
<dbReference type="Gene3D" id="3.40.50.1700">
    <property type="entry name" value="Glycoside hydrolase family 3 C-terminal domain"/>
    <property type="match status" value="1"/>
</dbReference>
<feature type="domain" description="Fibronectin type III-like" evidence="5">
    <location>
        <begin position="724"/>
        <end position="797"/>
    </location>
</feature>
<dbReference type="Pfam" id="PF10633">
    <property type="entry name" value="NPCBM_assoc"/>
    <property type="match status" value="1"/>
</dbReference>
<dbReference type="SUPFAM" id="SSF51445">
    <property type="entry name" value="(Trans)glycosidases"/>
    <property type="match status" value="1"/>
</dbReference>
<keyword evidence="3" id="KW-0378">Hydrolase</keyword>
<dbReference type="InterPro" id="IPR002772">
    <property type="entry name" value="Glyco_hydro_3_C"/>
</dbReference>
<dbReference type="InterPro" id="IPR008964">
    <property type="entry name" value="Invasin/intimin_cell_adhesion"/>
</dbReference>
<proteinExistence type="inferred from homology"/>
<keyword evidence="7" id="KW-1185">Reference proteome</keyword>
<dbReference type="GO" id="GO:0046556">
    <property type="term" value="F:alpha-L-arabinofuranosidase activity"/>
    <property type="evidence" value="ECO:0007669"/>
    <property type="project" value="TreeGrafter"/>
</dbReference>
<dbReference type="InterPro" id="IPR036881">
    <property type="entry name" value="Glyco_hydro_3_C_sf"/>
</dbReference>
<evidence type="ECO:0000313" key="7">
    <source>
        <dbReference type="Proteomes" id="UP000181951"/>
    </source>
</evidence>
<evidence type="ECO:0000313" key="6">
    <source>
        <dbReference type="EMBL" id="SEN80319.1"/>
    </source>
</evidence>
<dbReference type="InterPro" id="IPR018905">
    <property type="entry name" value="A-galactase_NEW3"/>
</dbReference>
<sequence length="1349" mass="139542">MSAQRSRRLGTSAGRLLAAAVAVTVVAGVPAVAQASPQGTSASAGAASPVPVYLDTHHSFAERAADLVSRMTPDEKTAQLQTNDAPAVPRLGVQRYTYWSEGQHGINRLGADTAAGGQGELDVTATSFPVNFASTMSWDPELTYQETTAISDEARGFLDKSLWGTGQNNIGPSASDYGDLTFWAPTVNMDRDPRWGRTNESFGEDTYLASTMAEAFVNGYQGQTLTGRPMTPYLKVAATAKHYALNNDENSRHTQSANTTDANIRDYYTKQFANLVEKAHVSGVMTSYNAVNGTPAPADTYTVNELLQATYGFGGYTTSDCGAIGDVYSSGGHDWAPPGWTTNGTTWTNTATGRQVPAAAGGQAFALRAGTQLNCAGGELTPQNIDAAVSLGLLTPGVIDGVLTKLFTVRMQTGEFDPAGKVAYTKITKAQIESPEHQALAEKVAAQDLVLLQNDKVAGTSSPLLPANPAKLNSVVIVGDLANTTTLGGYSGKPTLKVDAVQGITAAVRAANPSATVTFDACGTSTTATTPASCAAATQAAARTADLVIVFVGSDMGVADEGTDRSSLSLPGNEDSLISQVAALGNPRTALVMQADGPYDVRAAQKDFPAIVFSGYNGESQGSALAQVLFGRQNPSGHLDFTWFTDGSQLPGMDDYGLTPSQTGGIGRTYQYFTGTPTYPFGYGLSYSRFTYSHVRIGPGSVSADGTVGVQFDVTNSGTVAGSTVAQLYVAPQFAAPGAELPKEQLAGFRKTSVLAPGHTEHVTLSVRAADLSRWDEGALKQVVRPGAYQFRVGPDSATVAGSGTVRVRGALTPRVRSVTVQPGQVVFRPGDRLDLTGTNPWIAPDTDPALEQQHAPADGIVEAANNDQSFADLSTAHVSYRSSDPGVATVSGAGVVTARAPGAASIEVTVDGVTGTAPIVVQAPFTLQAAAIVKPDTTVTATATFTNTSGQAVRDLSVDLRAPDGWTATATSPVSLSGVAPGRKVTATWSVGVPSGASPGTKAELDATAKFSGGAGAYSEAAVSTVTVTSGATPEQVTPVVTGMNPPAGSLKVVVHNPSDTPTTVTAVTWKLGDRSGTQPVSATIAPQASATVDVPVTDVSFARPYPFTVTSVISGALSSEDFSGHVTFLPVVGRSLGSSWTLAQVQDGPAVDLATTADGTWSTLDSAQPYGGASDLSGKVWLDWDATHLYVTADLTDDVQSEPATGADIWQGDSLQWAATSGVPGASAAPSTASVDGHYEYGAALTSLGAQVYRWIAPTEGSGQVTDTAATVTRDEATHTTLYELAIPWSDLTSVQPEANTVFSLALDVNDKDNGVRKGYTQWGDGIGSSKDVRGFNMAQLMPATAS</sequence>
<dbReference type="SUPFAM" id="SSF52279">
    <property type="entry name" value="Beta-D-glucan exohydrolase, C-terminal domain"/>
    <property type="match status" value="1"/>
</dbReference>
<dbReference type="EMBL" id="FODD01000010">
    <property type="protein sequence ID" value="SEN80319.1"/>
    <property type="molecule type" value="Genomic_DNA"/>
</dbReference>
<dbReference type="PANTHER" id="PTHR42721">
    <property type="entry name" value="SUGAR HYDROLASE-RELATED"/>
    <property type="match status" value="1"/>
</dbReference>
<dbReference type="InterPro" id="IPR001764">
    <property type="entry name" value="Glyco_hydro_3_N"/>
</dbReference>
<organism evidence="6 7">
    <name type="scientific">Actinacidiphila rubida</name>
    <dbReference type="NCBI Taxonomy" id="310780"/>
    <lineage>
        <taxon>Bacteria</taxon>
        <taxon>Bacillati</taxon>
        <taxon>Actinomycetota</taxon>
        <taxon>Actinomycetes</taxon>
        <taxon>Kitasatosporales</taxon>
        <taxon>Streptomycetaceae</taxon>
        <taxon>Actinacidiphila</taxon>
    </lineage>
</organism>
<dbReference type="SUPFAM" id="SSF49344">
    <property type="entry name" value="CBD9-like"/>
    <property type="match status" value="1"/>
</dbReference>
<dbReference type="Pfam" id="PF00933">
    <property type="entry name" value="Glyco_hydro_3"/>
    <property type="match status" value="1"/>
</dbReference>
<evidence type="ECO:0000256" key="3">
    <source>
        <dbReference type="ARBA" id="ARBA00022801"/>
    </source>
</evidence>
<keyword evidence="2 4" id="KW-0732">Signal</keyword>
<dbReference type="Pfam" id="PF02368">
    <property type="entry name" value="Big_2"/>
    <property type="match status" value="1"/>
</dbReference>
<dbReference type="GO" id="GO:0030246">
    <property type="term" value="F:carbohydrate binding"/>
    <property type="evidence" value="ECO:0007669"/>
    <property type="project" value="InterPro"/>
</dbReference>
<dbReference type="RefSeq" id="WP_079138617.1">
    <property type="nucleotide sequence ID" value="NZ_FODD01000010.1"/>
</dbReference>
<dbReference type="Gene3D" id="3.20.20.300">
    <property type="entry name" value="Glycoside hydrolase, family 3, N-terminal domain"/>
    <property type="match status" value="1"/>
</dbReference>
<dbReference type="InterPro" id="IPR003343">
    <property type="entry name" value="Big_2"/>
</dbReference>